<sequence>MFINSLETMEKIVENNDSLSWDGWTVVEATPSPTAWSKPAAAFINGVWNLVKRHEPTEKGWNISNKLVGKNEA</sequence>
<proteinExistence type="predicted"/>
<gene>
    <name evidence="1" type="ORF">UFOVP222_78</name>
</gene>
<accession>A0A6J5TC32</accession>
<organism evidence="1">
    <name type="scientific">uncultured Caudovirales phage</name>
    <dbReference type="NCBI Taxonomy" id="2100421"/>
    <lineage>
        <taxon>Viruses</taxon>
        <taxon>Duplodnaviria</taxon>
        <taxon>Heunggongvirae</taxon>
        <taxon>Uroviricota</taxon>
        <taxon>Caudoviricetes</taxon>
        <taxon>Peduoviridae</taxon>
        <taxon>Maltschvirus</taxon>
        <taxon>Maltschvirus maltsch</taxon>
    </lineage>
</organism>
<dbReference type="EMBL" id="LR798269">
    <property type="protein sequence ID" value="CAB5219488.1"/>
    <property type="molecule type" value="Genomic_DNA"/>
</dbReference>
<name>A0A6J5TC32_9CAUD</name>
<protein>
    <submittedName>
        <fullName evidence="1">Uncharacterized protein</fullName>
    </submittedName>
</protein>
<evidence type="ECO:0000313" key="1">
    <source>
        <dbReference type="EMBL" id="CAB5219488.1"/>
    </source>
</evidence>
<reference evidence="1" key="1">
    <citation type="submission" date="2020-05" db="EMBL/GenBank/DDBJ databases">
        <authorList>
            <person name="Chiriac C."/>
            <person name="Salcher M."/>
            <person name="Ghai R."/>
            <person name="Kavagutti S V."/>
        </authorList>
    </citation>
    <scope>NUCLEOTIDE SEQUENCE</scope>
</reference>